<dbReference type="CDD" id="cd10441">
    <property type="entry name" value="GIY-YIG_COG1833"/>
    <property type="match status" value="1"/>
</dbReference>
<keyword evidence="1" id="KW-0378">Hydrolase</keyword>
<evidence type="ECO:0000313" key="1">
    <source>
        <dbReference type="EMBL" id="TYO99094.1"/>
    </source>
</evidence>
<dbReference type="GO" id="GO:0004519">
    <property type="term" value="F:endonuclease activity"/>
    <property type="evidence" value="ECO:0007669"/>
    <property type="project" value="UniProtKB-KW"/>
</dbReference>
<dbReference type="Proteomes" id="UP000324159">
    <property type="component" value="Unassembled WGS sequence"/>
</dbReference>
<dbReference type="AlphaFoldDB" id="A0A5D3WLS7"/>
<keyword evidence="1" id="KW-0255">Endonuclease</keyword>
<reference evidence="1 2" key="1">
    <citation type="submission" date="2019-07" db="EMBL/GenBank/DDBJ databases">
        <title>Genomic Encyclopedia of Type Strains, Phase IV (KMG-IV): sequencing the most valuable type-strain genomes for metagenomic binning, comparative biology and taxonomic classification.</title>
        <authorList>
            <person name="Goeker M."/>
        </authorList>
    </citation>
    <scope>NUCLEOTIDE SEQUENCE [LARGE SCALE GENOMIC DNA]</scope>
    <source>
        <strain evidence="1 2">SS015</strain>
    </source>
</reference>
<name>A0A5D3WLS7_9BACT</name>
<evidence type="ECO:0000313" key="2">
    <source>
        <dbReference type="Proteomes" id="UP000324159"/>
    </source>
</evidence>
<keyword evidence="2" id="KW-1185">Reference proteome</keyword>
<organism evidence="1 2">
    <name type="scientific">Geothermobacter ehrlichii</name>
    <dbReference type="NCBI Taxonomy" id="213224"/>
    <lineage>
        <taxon>Bacteria</taxon>
        <taxon>Pseudomonadati</taxon>
        <taxon>Thermodesulfobacteriota</taxon>
        <taxon>Desulfuromonadia</taxon>
        <taxon>Desulfuromonadales</taxon>
        <taxon>Geothermobacteraceae</taxon>
        <taxon>Geothermobacter</taxon>
    </lineage>
</organism>
<proteinExistence type="predicted"/>
<dbReference type="EMBL" id="VNIB01000004">
    <property type="protein sequence ID" value="TYO99094.1"/>
    <property type="molecule type" value="Genomic_DNA"/>
</dbReference>
<dbReference type="PANTHER" id="PTHR37460:SF1">
    <property type="entry name" value="ENDONUCLEASE III"/>
    <property type="match status" value="1"/>
</dbReference>
<dbReference type="InterPro" id="IPR002837">
    <property type="entry name" value="DUF123"/>
</dbReference>
<protein>
    <submittedName>
        <fullName evidence="1">Uri superfamily endonuclease</fullName>
    </submittedName>
</protein>
<gene>
    <name evidence="1" type="ORF">EDC39_104218</name>
</gene>
<dbReference type="Pfam" id="PF01986">
    <property type="entry name" value="DUF123"/>
    <property type="match status" value="1"/>
</dbReference>
<keyword evidence="1" id="KW-0540">Nuclease</keyword>
<accession>A0A5D3WLS7</accession>
<sequence>MTGMIDLPDDKGIYLLQLSVVHEETLGIGRLGTLWLSPGTCFYIGSARGPGGLRARIAHHLGSKATPHWHIDHLRGPCRITEIWFSTDGAADECLWAQAVASIGGTRIPLARFGASDCRCAAHLFWRRRPFAPSTFRRHLRRLGDSARGIRQTVPLRPGRA</sequence>
<dbReference type="PANTHER" id="PTHR37460">
    <property type="entry name" value="ENDONUCLEASE III"/>
    <property type="match status" value="1"/>
</dbReference>
<comment type="caution">
    <text evidence="1">The sequence shown here is derived from an EMBL/GenBank/DDBJ whole genome shotgun (WGS) entry which is preliminary data.</text>
</comment>